<sequence>MGIMEVVWMENLLHEVLQEEVLTVTDGDYQELRISIFSTLFTDDFKDIKIKRRGVLMKRKSSYHHSDWRVEQLLFSEIGRRIKEARVGKGLTQQELSDRIRLSRTSITNLENGVQKISLLTLYEICFVLDIEIHRLIPNNIKETS</sequence>
<dbReference type="PANTHER" id="PTHR46558">
    <property type="entry name" value="TRACRIPTIONAL REGULATORY PROTEIN-RELATED-RELATED"/>
    <property type="match status" value="1"/>
</dbReference>
<dbReference type="Proteomes" id="UP000641588">
    <property type="component" value="Unassembled WGS sequence"/>
</dbReference>
<dbReference type="GO" id="GO:0003677">
    <property type="term" value="F:DNA binding"/>
    <property type="evidence" value="ECO:0007669"/>
    <property type="project" value="UniProtKB-KW"/>
</dbReference>
<proteinExistence type="predicted"/>
<dbReference type="InterPro" id="IPR001387">
    <property type="entry name" value="Cro/C1-type_HTH"/>
</dbReference>
<evidence type="ECO:0000256" key="1">
    <source>
        <dbReference type="ARBA" id="ARBA00023125"/>
    </source>
</evidence>
<reference evidence="3" key="1">
    <citation type="submission" date="2019-10" db="EMBL/GenBank/DDBJ databases">
        <title>Description of Paenibacillus glebae sp. nov.</title>
        <authorList>
            <person name="Carlier A."/>
            <person name="Qi S."/>
        </authorList>
    </citation>
    <scope>NUCLEOTIDE SEQUENCE</scope>
    <source>
        <strain evidence="3">LMG 31456</strain>
    </source>
</reference>
<organism evidence="3 4">
    <name type="scientific">Paenibacillus foliorum</name>
    <dbReference type="NCBI Taxonomy" id="2654974"/>
    <lineage>
        <taxon>Bacteria</taxon>
        <taxon>Bacillati</taxon>
        <taxon>Bacillota</taxon>
        <taxon>Bacilli</taxon>
        <taxon>Bacillales</taxon>
        <taxon>Paenibacillaceae</taxon>
        <taxon>Paenibacillus</taxon>
    </lineage>
</organism>
<evidence type="ECO:0000313" key="3">
    <source>
        <dbReference type="EMBL" id="NOU96212.1"/>
    </source>
</evidence>
<dbReference type="EMBL" id="WHOD01000089">
    <property type="protein sequence ID" value="NOU96212.1"/>
    <property type="molecule type" value="Genomic_DNA"/>
</dbReference>
<protein>
    <submittedName>
        <fullName evidence="3">Helix-turn-helix domain-containing protein</fullName>
    </submittedName>
</protein>
<dbReference type="Gene3D" id="1.10.260.40">
    <property type="entry name" value="lambda repressor-like DNA-binding domains"/>
    <property type="match status" value="1"/>
</dbReference>
<keyword evidence="1" id="KW-0238">DNA-binding</keyword>
<gene>
    <name evidence="3" type="ORF">GC093_23730</name>
</gene>
<dbReference type="Pfam" id="PF01381">
    <property type="entry name" value="HTH_3"/>
    <property type="match status" value="1"/>
</dbReference>
<dbReference type="PANTHER" id="PTHR46558:SF4">
    <property type="entry name" value="DNA-BIDING PHAGE PROTEIN"/>
    <property type="match status" value="1"/>
</dbReference>
<comment type="caution">
    <text evidence="3">The sequence shown here is derived from an EMBL/GenBank/DDBJ whole genome shotgun (WGS) entry which is preliminary data.</text>
</comment>
<dbReference type="SMART" id="SM00530">
    <property type="entry name" value="HTH_XRE"/>
    <property type="match status" value="1"/>
</dbReference>
<accession>A0A972GYM7</accession>
<keyword evidence="4" id="KW-1185">Reference proteome</keyword>
<feature type="domain" description="HTH cro/C1-type" evidence="2">
    <location>
        <begin position="82"/>
        <end position="136"/>
    </location>
</feature>
<evidence type="ECO:0000313" key="4">
    <source>
        <dbReference type="Proteomes" id="UP000641588"/>
    </source>
</evidence>
<name>A0A972GYM7_9BACL</name>
<dbReference type="PROSITE" id="PS50943">
    <property type="entry name" value="HTH_CROC1"/>
    <property type="match status" value="1"/>
</dbReference>
<dbReference type="AlphaFoldDB" id="A0A972GYM7"/>
<dbReference type="CDD" id="cd00093">
    <property type="entry name" value="HTH_XRE"/>
    <property type="match status" value="1"/>
</dbReference>
<dbReference type="InterPro" id="IPR010982">
    <property type="entry name" value="Lambda_DNA-bd_dom_sf"/>
</dbReference>
<dbReference type="SUPFAM" id="SSF47413">
    <property type="entry name" value="lambda repressor-like DNA-binding domains"/>
    <property type="match status" value="1"/>
</dbReference>
<evidence type="ECO:0000259" key="2">
    <source>
        <dbReference type="PROSITE" id="PS50943"/>
    </source>
</evidence>